<dbReference type="RefSeq" id="XP_024386604.1">
    <property type="nucleotide sequence ID" value="XM_024530836.2"/>
</dbReference>
<reference evidence="2 4" key="1">
    <citation type="journal article" date="2008" name="Science">
        <title>The Physcomitrella genome reveals evolutionary insights into the conquest of land by plants.</title>
        <authorList>
            <person name="Rensing S."/>
            <person name="Lang D."/>
            <person name="Zimmer A."/>
            <person name="Terry A."/>
            <person name="Salamov A."/>
            <person name="Shapiro H."/>
            <person name="Nishiyama T."/>
            <person name="Perroud P.-F."/>
            <person name="Lindquist E."/>
            <person name="Kamisugi Y."/>
            <person name="Tanahashi T."/>
            <person name="Sakakibara K."/>
            <person name="Fujita T."/>
            <person name="Oishi K."/>
            <person name="Shin-I T."/>
            <person name="Kuroki Y."/>
            <person name="Toyoda A."/>
            <person name="Suzuki Y."/>
            <person name="Hashimoto A."/>
            <person name="Yamaguchi K."/>
            <person name="Sugano A."/>
            <person name="Kohara Y."/>
            <person name="Fujiyama A."/>
            <person name="Anterola A."/>
            <person name="Aoki S."/>
            <person name="Ashton N."/>
            <person name="Barbazuk W.B."/>
            <person name="Barker E."/>
            <person name="Bennetzen J."/>
            <person name="Bezanilla M."/>
            <person name="Blankenship R."/>
            <person name="Cho S.H."/>
            <person name="Dutcher S."/>
            <person name="Estelle M."/>
            <person name="Fawcett J.A."/>
            <person name="Gundlach H."/>
            <person name="Hanada K."/>
            <person name="Heyl A."/>
            <person name="Hicks K.A."/>
            <person name="Hugh J."/>
            <person name="Lohr M."/>
            <person name="Mayer K."/>
            <person name="Melkozernov A."/>
            <person name="Murata T."/>
            <person name="Nelson D."/>
            <person name="Pils B."/>
            <person name="Prigge M."/>
            <person name="Reiss B."/>
            <person name="Renner T."/>
            <person name="Rombauts S."/>
            <person name="Rushton P."/>
            <person name="Sanderfoot A."/>
            <person name="Schween G."/>
            <person name="Shiu S.-H."/>
            <person name="Stueber K."/>
            <person name="Theodoulou F.L."/>
            <person name="Tu H."/>
            <person name="Van de Peer Y."/>
            <person name="Verrier P.J."/>
            <person name="Waters E."/>
            <person name="Wood A."/>
            <person name="Yang L."/>
            <person name="Cove D."/>
            <person name="Cuming A."/>
            <person name="Hasebe M."/>
            <person name="Lucas S."/>
            <person name="Mishler D.B."/>
            <person name="Reski R."/>
            <person name="Grigoriev I."/>
            <person name="Quatrano R.S."/>
            <person name="Boore J.L."/>
        </authorList>
    </citation>
    <scope>NUCLEOTIDE SEQUENCE [LARGE SCALE GENOMIC DNA]</scope>
    <source>
        <strain evidence="3 4">cv. Gransden 2004</strain>
    </source>
</reference>
<dbReference type="Gramene" id="Pp3c10_17760V3.1">
    <property type="protein sequence ID" value="Pp3c10_17760V3.1"/>
    <property type="gene ID" value="Pp3c10_17760"/>
</dbReference>
<dbReference type="STRING" id="3218.A0A2K1JZF7"/>
<name>A0A2K1JZF7_PHYPA</name>
<reference evidence="2 4" key="2">
    <citation type="journal article" date="2018" name="Plant J.">
        <title>The Physcomitrella patens chromosome-scale assembly reveals moss genome structure and evolution.</title>
        <authorList>
            <person name="Lang D."/>
            <person name="Ullrich K.K."/>
            <person name="Murat F."/>
            <person name="Fuchs J."/>
            <person name="Jenkins J."/>
            <person name="Haas F.B."/>
            <person name="Piednoel M."/>
            <person name="Gundlach H."/>
            <person name="Van Bel M."/>
            <person name="Meyberg R."/>
            <person name="Vives C."/>
            <person name="Morata J."/>
            <person name="Symeonidi A."/>
            <person name="Hiss M."/>
            <person name="Muchero W."/>
            <person name="Kamisugi Y."/>
            <person name="Saleh O."/>
            <person name="Blanc G."/>
            <person name="Decker E.L."/>
            <person name="van Gessel N."/>
            <person name="Grimwood J."/>
            <person name="Hayes R.D."/>
            <person name="Graham S.W."/>
            <person name="Gunter L.E."/>
            <person name="McDaniel S.F."/>
            <person name="Hoernstein S.N.W."/>
            <person name="Larsson A."/>
            <person name="Li F.W."/>
            <person name="Perroud P.F."/>
            <person name="Phillips J."/>
            <person name="Ranjan P."/>
            <person name="Rokshar D.S."/>
            <person name="Rothfels C.J."/>
            <person name="Schneider L."/>
            <person name="Shu S."/>
            <person name="Stevenson D.W."/>
            <person name="Thummler F."/>
            <person name="Tillich M."/>
            <person name="Villarreal Aguilar J.C."/>
            <person name="Widiez T."/>
            <person name="Wong G.K."/>
            <person name="Wymore A."/>
            <person name="Zhang Y."/>
            <person name="Zimmer A.D."/>
            <person name="Quatrano R.S."/>
            <person name="Mayer K.F.X."/>
            <person name="Goodstein D."/>
            <person name="Casacuberta J.M."/>
            <person name="Vandepoele K."/>
            <person name="Reski R."/>
            <person name="Cuming A.C."/>
            <person name="Tuskan G.A."/>
            <person name="Maumus F."/>
            <person name="Salse J."/>
            <person name="Schmutz J."/>
            <person name="Rensing S.A."/>
        </authorList>
    </citation>
    <scope>NUCLEOTIDE SEQUENCE [LARGE SCALE GENOMIC DNA]</scope>
    <source>
        <strain evidence="3 4">cv. Gransden 2004</strain>
    </source>
</reference>
<dbReference type="Pfam" id="PF07712">
    <property type="entry name" value="SURNod19"/>
    <property type="match status" value="1"/>
</dbReference>
<evidence type="ECO:0000313" key="2">
    <source>
        <dbReference type="EMBL" id="PNR46914.1"/>
    </source>
</evidence>
<gene>
    <name evidence="3" type="primary">LOC112287634</name>
    <name evidence="2" type="ORF">PHYPA_014034</name>
</gene>
<dbReference type="InterPro" id="IPR011692">
    <property type="entry name" value="Stress_up-reg_Nod19"/>
</dbReference>
<dbReference type="RefSeq" id="XP_024386605.1">
    <property type="nucleotide sequence ID" value="XM_024530837.2"/>
</dbReference>
<dbReference type="EMBL" id="ABEU02000010">
    <property type="protein sequence ID" value="PNR46914.1"/>
    <property type="molecule type" value="Genomic_DNA"/>
</dbReference>
<dbReference type="Gramene" id="Pp3c10_17760V3.2">
    <property type="protein sequence ID" value="Pp3c10_17760V3.2"/>
    <property type="gene ID" value="Pp3c10_17760"/>
</dbReference>
<evidence type="ECO:0000313" key="3">
    <source>
        <dbReference type="EnsemblPlants" id="Pp3c10_17760V3.1"/>
    </source>
</evidence>
<dbReference type="RefSeq" id="XP_024386606.1">
    <property type="nucleotide sequence ID" value="XM_024530838.2"/>
</dbReference>
<evidence type="ECO:0000256" key="1">
    <source>
        <dbReference type="SAM" id="SignalP"/>
    </source>
</evidence>
<dbReference type="OrthoDB" id="1923469at2759"/>
<feature type="signal peptide" evidence="1">
    <location>
        <begin position="1"/>
        <end position="21"/>
    </location>
</feature>
<dbReference type="EnsemblPlants" id="Pp3c10_17760V3.1">
    <property type="protein sequence ID" value="Pp3c10_17760V3.1"/>
    <property type="gene ID" value="Pp3c10_17760"/>
</dbReference>
<dbReference type="PANTHER" id="PTHR33390:SF1">
    <property type="entry name" value="STRESS UP-REGULATED NOD 19 PROTEIN"/>
    <property type="match status" value="1"/>
</dbReference>
<accession>A0A2K1JZF7</accession>
<evidence type="ECO:0000313" key="4">
    <source>
        <dbReference type="Proteomes" id="UP000006727"/>
    </source>
</evidence>
<feature type="chain" id="PRO_5043158222" evidence="1">
    <location>
        <begin position="22"/>
        <end position="426"/>
    </location>
</feature>
<keyword evidence="4" id="KW-1185">Reference proteome</keyword>
<dbReference type="EnsemblPlants" id="Pp3c10_17760V3.2">
    <property type="protein sequence ID" value="Pp3c10_17760V3.2"/>
    <property type="gene ID" value="Pp3c10_17760"/>
</dbReference>
<dbReference type="Proteomes" id="UP000006727">
    <property type="component" value="Chromosome 10"/>
</dbReference>
<dbReference type="GeneID" id="112287634"/>
<keyword evidence="1" id="KW-0732">Signal</keyword>
<proteinExistence type="predicted"/>
<organism evidence="2">
    <name type="scientific">Physcomitrium patens</name>
    <name type="common">Spreading-leaved earth moss</name>
    <name type="synonym">Physcomitrella patens</name>
    <dbReference type="NCBI Taxonomy" id="3218"/>
    <lineage>
        <taxon>Eukaryota</taxon>
        <taxon>Viridiplantae</taxon>
        <taxon>Streptophyta</taxon>
        <taxon>Embryophyta</taxon>
        <taxon>Bryophyta</taxon>
        <taxon>Bryophytina</taxon>
        <taxon>Bryopsida</taxon>
        <taxon>Funariidae</taxon>
        <taxon>Funariales</taxon>
        <taxon>Funariaceae</taxon>
        <taxon>Physcomitrium</taxon>
    </lineage>
</organism>
<dbReference type="KEGG" id="ppp:112287634"/>
<sequence>MAMKTQIWCFLLLCSASVAVGARMIAQEGGSACKNLNVKTVTYLSPPLTAKPGEANNKYFTAEYPKGHIGIRSVNADLVDQNGIAIPLFENYLHHWILLEVAVAKDHPERHLHHMMHRMRRHHKHGMHMDATMIAALEAPHHNKVGRFPNGKVRNFLGKGGETRHTDSRLPLPYVKESGVELEGYENRWILNVHGLDTRGAVDHIGCSECRCHLYNTTTDEDGEPLPDGYIGGLRCCTDGRQCAVKEGFNGEEITFHLRYTWEYIDWNECLVPVTNLGIDVTNPTGFGENLIEFTVDGCGDADPNSEECLDTRVAYLNAPEGGEVVYSVSHLHSSILDASIWGEDGRLICRTTPLYGNGHEAGNEKDYVVGIKNCIGNPGAPDSMKIKQGERLKYIVVSTKVGGPHTGLMGLAGIQFVSDGVKSAI</sequence>
<dbReference type="FunCoup" id="A0A2K1JZF7">
    <property type="interactions" value="422"/>
</dbReference>
<protein>
    <submittedName>
        <fullName evidence="2 3">Uncharacterized protein</fullName>
    </submittedName>
</protein>
<dbReference type="RefSeq" id="XP_024386607.1">
    <property type="nucleotide sequence ID" value="XM_024530839.2"/>
</dbReference>
<dbReference type="AlphaFoldDB" id="A0A2K1JZF7"/>
<dbReference type="PANTHER" id="PTHR33390">
    <property type="entry name" value="STRESS UP-REGULATED NOD 19 PROTEIN"/>
    <property type="match status" value="1"/>
</dbReference>
<dbReference type="OMA" id="YLAACCD"/>
<dbReference type="PaxDb" id="3218-PP1S181_57V6.5"/>
<reference evidence="3" key="3">
    <citation type="submission" date="2020-12" db="UniProtKB">
        <authorList>
            <consortium name="EnsemblPlants"/>
        </authorList>
    </citation>
    <scope>IDENTIFICATION</scope>
</reference>